<evidence type="ECO:0000256" key="4">
    <source>
        <dbReference type="ARBA" id="ARBA00022723"/>
    </source>
</evidence>
<dbReference type="OrthoDB" id="1470350at2759"/>
<dbReference type="SUPFAM" id="SSF48264">
    <property type="entry name" value="Cytochrome P450"/>
    <property type="match status" value="1"/>
</dbReference>
<keyword evidence="11" id="KW-1185">Reference proteome</keyword>
<reference evidence="10 11" key="1">
    <citation type="journal article" date="2017" name="Biotechnol. Biofuels">
        <title>Differential beta-glucosidase expression as a function of carbon source availability in Talaromyces amestolkiae: a genomic and proteomic approach.</title>
        <authorList>
            <person name="de Eugenio L.I."/>
            <person name="Mendez-Liter J.A."/>
            <person name="Nieto-Dominguez M."/>
            <person name="Alonso L."/>
            <person name="Gil-Munoz J."/>
            <person name="Barriuso J."/>
            <person name="Prieto A."/>
            <person name="Martinez M.J."/>
        </authorList>
    </citation>
    <scope>NUCLEOTIDE SEQUENCE [LARGE SCALE GENOMIC DNA]</scope>
    <source>
        <strain evidence="10 11">CIB</strain>
    </source>
</reference>
<evidence type="ECO:0000256" key="7">
    <source>
        <dbReference type="ARBA" id="ARBA00023033"/>
    </source>
</evidence>
<dbReference type="InterPro" id="IPR002401">
    <property type="entry name" value="Cyt_P450_E_grp-I"/>
</dbReference>
<evidence type="ECO:0008006" key="12">
    <source>
        <dbReference type="Google" id="ProtNLM"/>
    </source>
</evidence>
<evidence type="ECO:0000256" key="1">
    <source>
        <dbReference type="ARBA" id="ARBA00001971"/>
    </source>
</evidence>
<dbReference type="STRING" id="1196081.A0A364L262"/>
<dbReference type="PROSITE" id="PS00086">
    <property type="entry name" value="CYTOCHROME_P450"/>
    <property type="match status" value="1"/>
</dbReference>
<evidence type="ECO:0000256" key="5">
    <source>
        <dbReference type="ARBA" id="ARBA00023002"/>
    </source>
</evidence>
<gene>
    <name evidence="10" type="ORF">BHQ10_005910</name>
</gene>
<comment type="caution">
    <text evidence="10">The sequence shown here is derived from an EMBL/GenBank/DDBJ whole genome shotgun (WGS) entry which is preliminary data.</text>
</comment>
<feature type="region of interest" description="Disordered" evidence="9">
    <location>
        <begin position="283"/>
        <end position="403"/>
    </location>
</feature>
<proteinExistence type="inferred from homology"/>
<feature type="region of interest" description="Disordered" evidence="9">
    <location>
        <begin position="940"/>
        <end position="959"/>
    </location>
</feature>
<comment type="cofactor">
    <cofactor evidence="1 8">
        <name>heme</name>
        <dbReference type="ChEBI" id="CHEBI:30413"/>
    </cofactor>
</comment>
<dbReference type="InterPro" id="IPR017972">
    <property type="entry name" value="Cyt_P450_CS"/>
</dbReference>
<feature type="binding site" description="axial binding residue" evidence="8">
    <location>
        <position position="910"/>
    </location>
    <ligand>
        <name>heme</name>
        <dbReference type="ChEBI" id="CHEBI:30413"/>
    </ligand>
    <ligandPart>
        <name>Fe</name>
        <dbReference type="ChEBI" id="CHEBI:18248"/>
    </ligandPart>
</feature>
<dbReference type="Proteomes" id="UP000249363">
    <property type="component" value="Unassembled WGS sequence"/>
</dbReference>
<dbReference type="GO" id="GO:0005506">
    <property type="term" value="F:iron ion binding"/>
    <property type="evidence" value="ECO:0007669"/>
    <property type="project" value="InterPro"/>
</dbReference>
<organism evidence="10 11">
    <name type="scientific">Talaromyces amestolkiae</name>
    <dbReference type="NCBI Taxonomy" id="1196081"/>
    <lineage>
        <taxon>Eukaryota</taxon>
        <taxon>Fungi</taxon>
        <taxon>Dikarya</taxon>
        <taxon>Ascomycota</taxon>
        <taxon>Pezizomycotina</taxon>
        <taxon>Eurotiomycetes</taxon>
        <taxon>Eurotiomycetidae</taxon>
        <taxon>Eurotiales</taxon>
        <taxon>Trichocomaceae</taxon>
        <taxon>Talaromyces</taxon>
        <taxon>Talaromyces sect. Talaromyces</taxon>
    </lineage>
</organism>
<dbReference type="InterPro" id="IPR050121">
    <property type="entry name" value="Cytochrome_P450_monoxygenase"/>
</dbReference>
<dbReference type="PRINTS" id="PR00463">
    <property type="entry name" value="EP450I"/>
</dbReference>
<dbReference type="RefSeq" id="XP_040734414.1">
    <property type="nucleotide sequence ID" value="XM_040878438.1"/>
</dbReference>
<evidence type="ECO:0000313" key="11">
    <source>
        <dbReference type="Proteomes" id="UP000249363"/>
    </source>
</evidence>
<keyword evidence="7" id="KW-0503">Monooxygenase</keyword>
<feature type="compositionally biased region" description="Basic and acidic residues" evidence="9">
    <location>
        <begin position="315"/>
        <end position="387"/>
    </location>
</feature>
<dbReference type="InterPro" id="IPR036396">
    <property type="entry name" value="Cyt_P450_sf"/>
</dbReference>
<keyword evidence="4 8" id="KW-0479">Metal-binding</keyword>
<dbReference type="GO" id="GO:0004497">
    <property type="term" value="F:monooxygenase activity"/>
    <property type="evidence" value="ECO:0007669"/>
    <property type="project" value="UniProtKB-KW"/>
</dbReference>
<evidence type="ECO:0000256" key="3">
    <source>
        <dbReference type="ARBA" id="ARBA00022617"/>
    </source>
</evidence>
<dbReference type="InterPro" id="IPR001128">
    <property type="entry name" value="Cyt_P450"/>
</dbReference>
<dbReference type="CDD" id="cd11061">
    <property type="entry name" value="CYP67-like"/>
    <property type="match status" value="1"/>
</dbReference>
<dbReference type="Gene3D" id="1.10.630.10">
    <property type="entry name" value="Cytochrome P450"/>
    <property type="match status" value="1"/>
</dbReference>
<dbReference type="EMBL" id="MIKG01000010">
    <property type="protein sequence ID" value="RAO69898.1"/>
    <property type="molecule type" value="Genomic_DNA"/>
</dbReference>
<dbReference type="PANTHER" id="PTHR24305:SF237">
    <property type="entry name" value="CYTOCHROME P450 MONOOXYGENASE ATNE-RELATED"/>
    <property type="match status" value="1"/>
</dbReference>
<dbReference type="PANTHER" id="PTHR24305">
    <property type="entry name" value="CYTOCHROME P450"/>
    <property type="match status" value="1"/>
</dbReference>
<evidence type="ECO:0000256" key="8">
    <source>
        <dbReference type="PIRSR" id="PIRSR602401-1"/>
    </source>
</evidence>
<dbReference type="Pfam" id="PF00067">
    <property type="entry name" value="p450"/>
    <property type="match status" value="2"/>
</dbReference>
<evidence type="ECO:0000256" key="9">
    <source>
        <dbReference type="SAM" id="MobiDB-lite"/>
    </source>
</evidence>
<sequence>MLDENLPTAAFYLSNDKKKQSNNVLFTQHGNEPEPAYTLRRLDPSEPSSRNRYAVALYDPYIPDVLYGEVLIIPEWTQPTLSAEAIRQNGGVPPPPEPIMPSQFTVHLYNPDQEIIVRHKPKTWNSQPSWEFEMPQQSFKQPSNSTLDQVQSGPAASDVTPKLKFVWRKDGSLSKDFACYLSGKTTTPDGRKKNNKEPDITISILKGLREITLYEPNLYRVEMEDFKGLEVVLMLGAVVIRDVFFAPLKDAFNVFNSPTSSGVNLATAEVPVIPNNNTRKPAAAASAISIPPRQPTATIPLRDTRPLQSQQNLDPRTKWEMDAENARIKQHEDIARRERRRKAEEEERRTKKLLEAEQKAQRKKQAEVDKETERLKKMYGKEDEKSRQQKPNQPSHAHHHSAGPAIRVSSHNAASTARPIHAAIDGTSLFHQFASIAAASSTSIFNVLSRGPTTTSNSFSPRNPTIEGAKKHIQLFEVVRWRIESINIFVYIITICIYRLFFHPFAHIPGPFFARLTDAYGLYHAWRQDTHLAIHSLHLTYGSVVRYGPSRILVNDVQGMKEIYGYNANFAKGKAYEVMRFNPVQSVFNATDKHMHRRKRRLVGQGFSEAALRASEDCVLRHVDLFVGCLLDAAPSQDDNYGWGSAKDVSINANYLALDIITDLVFGKSTDALSKPDNRKYRPMLISTGHRMAMAIQMPQAFRAGKSGQWLDLGTWILKNADDKRAQWAGMLRGWVMERIKSEMAAAVEESERRDIMSTIINATDPDTGEKLSPQEIGAEAFTLVSAGADTTATAISATVWYLSRNPSAYNRLVAEIRSRFSSVQEIRAGPTLNSSPLYREAGRGGAVVYGVYVPEGYEAACQGYALHHNEKYYPNPFSYYPERWLDHDSPVAADAKTAFFAFSYGVRNCAGINLAYLEINLAIARLIWSAEFRAPSHPSNLAKVGGGDPNAKEPLRRREDEYQLYDIFASEKEGPMLEFRRR</sequence>
<keyword evidence="3 8" id="KW-0349">Heme</keyword>
<dbReference type="AlphaFoldDB" id="A0A364L262"/>
<dbReference type="GO" id="GO:0016705">
    <property type="term" value="F:oxidoreductase activity, acting on paired donors, with incorporation or reduction of molecular oxygen"/>
    <property type="evidence" value="ECO:0007669"/>
    <property type="project" value="InterPro"/>
</dbReference>
<keyword evidence="6 8" id="KW-0408">Iron</keyword>
<protein>
    <recommendedName>
        <fullName evidence="12">Cytochrome P450</fullName>
    </recommendedName>
</protein>
<comment type="similarity">
    <text evidence="2">Belongs to the cytochrome P450 family.</text>
</comment>
<evidence type="ECO:0000256" key="6">
    <source>
        <dbReference type="ARBA" id="ARBA00023004"/>
    </source>
</evidence>
<keyword evidence="5" id="KW-0560">Oxidoreductase</keyword>
<evidence type="ECO:0000256" key="2">
    <source>
        <dbReference type="ARBA" id="ARBA00010617"/>
    </source>
</evidence>
<dbReference type="GeneID" id="63795126"/>
<accession>A0A364L262</accession>
<name>A0A364L262_TALAM</name>
<evidence type="ECO:0000313" key="10">
    <source>
        <dbReference type="EMBL" id="RAO69898.1"/>
    </source>
</evidence>
<dbReference type="GO" id="GO:0020037">
    <property type="term" value="F:heme binding"/>
    <property type="evidence" value="ECO:0007669"/>
    <property type="project" value="InterPro"/>
</dbReference>